<feature type="region of interest" description="Disordered" evidence="6">
    <location>
        <begin position="1"/>
        <end position="58"/>
    </location>
</feature>
<evidence type="ECO:0000313" key="9">
    <source>
        <dbReference type="Proteomes" id="UP000196778"/>
    </source>
</evidence>
<dbReference type="AlphaFoldDB" id="A0A1R4IDQ4"/>
<dbReference type="SUPFAM" id="SSF56322">
    <property type="entry name" value="ADC synthase"/>
    <property type="match status" value="1"/>
</dbReference>
<dbReference type="RefSeq" id="WP_087135821.1">
    <property type="nucleotide sequence ID" value="NZ_FUKR01000006.1"/>
</dbReference>
<evidence type="ECO:0000256" key="1">
    <source>
        <dbReference type="ARBA" id="ARBA00000799"/>
    </source>
</evidence>
<dbReference type="InterPro" id="IPR005801">
    <property type="entry name" value="ADC_synthase"/>
</dbReference>
<evidence type="ECO:0000259" key="7">
    <source>
        <dbReference type="Pfam" id="PF00425"/>
    </source>
</evidence>
<dbReference type="InterPro" id="IPR004561">
    <property type="entry name" value="IsoChor_synthase"/>
</dbReference>
<evidence type="ECO:0000313" key="8">
    <source>
        <dbReference type="EMBL" id="SJN17423.1"/>
    </source>
</evidence>
<gene>
    <name evidence="8" type="ORF">FM119_00940</name>
</gene>
<dbReference type="PANTHER" id="PTHR42839:SF2">
    <property type="entry name" value="ISOCHORISMATE SYNTHASE ENTC"/>
    <property type="match status" value="1"/>
</dbReference>
<dbReference type="PANTHER" id="PTHR42839">
    <property type="entry name" value="ISOCHORISMATE SYNTHASE ENTC"/>
    <property type="match status" value="1"/>
</dbReference>
<dbReference type="NCBIfam" id="TIGR00543">
    <property type="entry name" value="isochor_syn"/>
    <property type="match status" value="1"/>
</dbReference>
<keyword evidence="9" id="KW-1185">Reference proteome</keyword>
<organism evidence="8 9">
    <name type="scientific">Mycetocola reblochoni REB411</name>
    <dbReference type="NCBI Taxonomy" id="1255698"/>
    <lineage>
        <taxon>Bacteria</taxon>
        <taxon>Bacillati</taxon>
        <taxon>Actinomycetota</taxon>
        <taxon>Actinomycetes</taxon>
        <taxon>Micrococcales</taxon>
        <taxon>Microbacteriaceae</taxon>
        <taxon>Mycetocola</taxon>
    </lineage>
</organism>
<dbReference type="OrthoDB" id="9806579at2"/>
<sequence>MSPSSIPPLLSRTTPTADERRGTPGPGHGSEATGDGTTDVGPAQLQFSSGPWTLRARGGRTITPAFGADPAETARTIMAGLARQAERTGGSPIVCGLIPFELDRPALLHVTDDAVFTPRSVPPDAEPSAAGGAPLAAAPAPAAVPDSPRYRDIVARAIRAIDAGRLDKVVLARTMDVAAPDDMDADELTRVLLERLAAADPLADVFAARLPDGGTWLGASPEVVADVHDRSFVTHPLAGSRPRSDSSEPAPAFDGVDKDAREHAHVVEHIRDALSPLVEALEVPPTPTVMATDRMWHLGTRITARLRPGVSALEAAVTLHPTPAVCGVPTAAAAEAISRLEDRPRGFYSGLVGWTDADGNGRWSLVLRAALLADGHLTLHAGAGIVAGSDPAEEHAETAAKFGTVLGALKGTR</sequence>
<name>A0A1R4IDQ4_9MICO</name>
<proteinExistence type="inferred from homology"/>
<dbReference type="InterPro" id="IPR015890">
    <property type="entry name" value="Chorismate_C"/>
</dbReference>
<dbReference type="Pfam" id="PF00425">
    <property type="entry name" value="Chorismate_bind"/>
    <property type="match status" value="1"/>
</dbReference>
<evidence type="ECO:0000256" key="3">
    <source>
        <dbReference type="ARBA" id="ARBA00012824"/>
    </source>
</evidence>
<dbReference type="EC" id="5.4.4.2" evidence="3"/>
<dbReference type="EMBL" id="FUKR01000006">
    <property type="protein sequence ID" value="SJN17423.1"/>
    <property type="molecule type" value="Genomic_DNA"/>
</dbReference>
<keyword evidence="4 8" id="KW-0413">Isomerase</keyword>
<dbReference type="Gene3D" id="3.60.120.10">
    <property type="entry name" value="Anthranilate synthase"/>
    <property type="match status" value="1"/>
</dbReference>
<reference evidence="9" key="1">
    <citation type="submission" date="2017-02" db="EMBL/GenBank/DDBJ databases">
        <authorList>
            <person name="Dridi B."/>
        </authorList>
    </citation>
    <scope>NUCLEOTIDE SEQUENCE [LARGE SCALE GENOMIC DNA]</scope>
    <source>
        <strain evidence="9">EB411</strain>
    </source>
</reference>
<feature type="region of interest" description="Disordered" evidence="6">
    <location>
        <begin position="235"/>
        <end position="254"/>
    </location>
</feature>
<dbReference type="GO" id="GO:0009697">
    <property type="term" value="P:salicylic acid biosynthetic process"/>
    <property type="evidence" value="ECO:0007669"/>
    <property type="project" value="TreeGrafter"/>
</dbReference>
<comment type="similarity">
    <text evidence="2">Belongs to the isochorismate synthase family.</text>
</comment>
<protein>
    <recommendedName>
        <fullName evidence="3">isochorismate synthase</fullName>
        <ecNumber evidence="3">5.4.4.2</ecNumber>
    </recommendedName>
    <alternativeName>
        <fullName evidence="5">Isochorismate mutase</fullName>
    </alternativeName>
</protein>
<evidence type="ECO:0000256" key="6">
    <source>
        <dbReference type="SAM" id="MobiDB-lite"/>
    </source>
</evidence>
<dbReference type="GO" id="GO:0008909">
    <property type="term" value="F:isochorismate synthase activity"/>
    <property type="evidence" value="ECO:0007669"/>
    <property type="project" value="UniProtKB-EC"/>
</dbReference>
<evidence type="ECO:0000256" key="4">
    <source>
        <dbReference type="ARBA" id="ARBA00023235"/>
    </source>
</evidence>
<feature type="domain" description="Chorismate-utilising enzyme C-terminal" evidence="7">
    <location>
        <begin position="148"/>
        <end position="401"/>
    </location>
</feature>
<dbReference type="Proteomes" id="UP000196778">
    <property type="component" value="Unassembled WGS sequence"/>
</dbReference>
<feature type="compositionally biased region" description="Low complexity" evidence="6">
    <location>
        <begin position="126"/>
        <end position="144"/>
    </location>
</feature>
<evidence type="ECO:0000256" key="2">
    <source>
        <dbReference type="ARBA" id="ARBA00005297"/>
    </source>
</evidence>
<accession>A0A1R4IDQ4</accession>
<comment type="catalytic activity">
    <reaction evidence="1">
        <text>chorismate = isochorismate</text>
        <dbReference type="Rhea" id="RHEA:18985"/>
        <dbReference type="ChEBI" id="CHEBI:29748"/>
        <dbReference type="ChEBI" id="CHEBI:29780"/>
        <dbReference type="EC" id="5.4.4.2"/>
    </reaction>
</comment>
<evidence type="ECO:0000256" key="5">
    <source>
        <dbReference type="ARBA" id="ARBA00041564"/>
    </source>
</evidence>
<feature type="region of interest" description="Disordered" evidence="6">
    <location>
        <begin position="119"/>
        <end position="144"/>
    </location>
</feature>